<dbReference type="SUPFAM" id="SSF55347">
    <property type="entry name" value="Glyceraldehyde-3-phosphate dehydrogenase-like, C-terminal domain"/>
    <property type="match status" value="1"/>
</dbReference>
<dbReference type="Proteomes" id="UP001597362">
    <property type="component" value="Unassembled WGS sequence"/>
</dbReference>
<organism evidence="3 4">
    <name type="scientific">Paenibacillus yanchengensis</name>
    <dbReference type="NCBI Taxonomy" id="2035833"/>
    <lineage>
        <taxon>Bacteria</taxon>
        <taxon>Bacillati</taxon>
        <taxon>Bacillota</taxon>
        <taxon>Bacilli</taxon>
        <taxon>Bacillales</taxon>
        <taxon>Paenibacillaceae</taxon>
        <taxon>Paenibacillus</taxon>
    </lineage>
</organism>
<dbReference type="InterPro" id="IPR036291">
    <property type="entry name" value="NAD(P)-bd_dom_sf"/>
</dbReference>
<sequence length="336" mass="37887">MKQLRIGIVGMGIRGKLYAQTLAQSPYAKLQAISDSSSKTLELSTKQFNVQGYTQVEEMLDAEELDALIVATPDYLHRNPVLTAARRGVHLLIEKPFSTSVEEAEEMVAVIEQAGVKCMIAFENRWNSPFVAVKEAIDNGEIGKIININSRLNDTIEVPTTMIKWSQNSTPGWFLFPHSIDLALWLKQVKPTQVFAVGTKKKLIGMGIDTYDSIQAIMSFEDNTHATFTSSWVLPEHMPMIYDFKYEIIGEKGAFYVDLAEQMVRQVTDRYKHMHTLGTSINKQLTGAASYMLHDFIDHLRLDRMPEASAREGLLNTRIVDAIHRSIEQGTVQYLS</sequence>
<dbReference type="Gene3D" id="3.30.360.10">
    <property type="entry name" value="Dihydrodipicolinate Reductase, domain 2"/>
    <property type="match status" value="1"/>
</dbReference>
<protein>
    <submittedName>
        <fullName evidence="3">Gfo/Idh/MocA family protein</fullName>
    </submittedName>
</protein>
<evidence type="ECO:0000259" key="1">
    <source>
        <dbReference type="Pfam" id="PF01408"/>
    </source>
</evidence>
<dbReference type="Pfam" id="PF01408">
    <property type="entry name" value="GFO_IDH_MocA"/>
    <property type="match status" value="1"/>
</dbReference>
<evidence type="ECO:0000313" key="4">
    <source>
        <dbReference type="Proteomes" id="UP001597362"/>
    </source>
</evidence>
<feature type="domain" description="Gfo/Idh/MocA-like oxidoreductase N-terminal" evidence="1">
    <location>
        <begin position="4"/>
        <end position="122"/>
    </location>
</feature>
<name>A0ABW4YF71_9BACL</name>
<comment type="caution">
    <text evidence="3">The sequence shown here is derived from an EMBL/GenBank/DDBJ whole genome shotgun (WGS) entry which is preliminary data.</text>
</comment>
<gene>
    <name evidence="3" type="ORF">ACFSJH_00370</name>
</gene>
<evidence type="ECO:0000259" key="2">
    <source>
        <dbReference type="Pfam" id="PF22725"/>
    </source>
</evidence>
<keyword evidence="4" id="KW-1185">Reference proteome</keyword>
<dbReference type="InterPro" id="IPR055170">
    <property type="entry name" value="GFO_IDH_MocA-like_dom"/>
</dbReference>
<evidence type="ECO:0000313" key="3">
    <source>
        <dbReference type="EMBL" id="MFD2114209.1"/>
    </source>
</evidence>
<dbReference type="PANTHER" id="PTHR43377:SF1">
    <property type="entry name" value="BILIVERDIN REDUCTASE A"/>
    <property type="match status" value="1"/>
</dbReference>
<dbReference type="InterPro" id="IPR000683">
    <property type="entry name" value="Gfo/Idh/MocA-like_OxRdtase_N"/>
</dbReference>
<dbReference type="PANTHER" id="PTHR43377">
    <property type="entry name" value="BILIVERDIN REDUCTASE A"/>
    <property type="match status" value="1"/>
</dbReference>
<accession>A0ABW4YF71</accession>
<dbReference type="Gene3D" id="3.40.50.720">
    <property type="entry name" value="NAD(P)-binding Rossmann-like Domain"/>
    <property type="match status" value="1"/>
</dbReference>
<dbReference type="Pfam" id="PF22725">
    <property type="entry name" value="GFO_IDH_MocA_C3"/>
    <property type="match status" value="1"/>
</dbReference>
<feature type="domain" description="GFO/IDH/MocA-like oxidoreductase" evidence="2">
    <location>
        <begin position="130"/>
        <end position="255"/>
    </location>
</feature>
<reference evidence="4" key="1">
    <citation type="journal article" date="2019" name="Int. J. Syst. Evol. Microbiol.">
        <title>The Global Catalogue of Microorganisms (GCM) 10K type strain sequencing project: providing services to taxonomists for standard genome sequencing and annotation.</title>
        <authorList>
            <consortium name="The Broad Institute Genomics Platform"/>
            <consortium name="The Broad Institute Genome Sequencing Center for Infectious Disease"/>
            <person name="Wu L."/>
            <person name="Ma J."/>
        </authorList>
    </citation>
    <scope>NUCLEOTIDE SEQUENCE [LARGE SCALE GENOMIC DNA]</scope>
    <source>
        <strain evidence="4">GH52</strain>
    </source>
</reference>
<dbReference type="EMBL" id="JBHUHO010000002">
    <property type="protein sequence ID" value="MFD2114209.1"/>
    <property type="molecule type" value="Genomic_DNA"/>
</dbReference>
<dbReference type="RefSeq" id="WP_377769184.1">
    <property type="nucleotide sequence ID" value="NZ_JBHUHO010000002.1"/>
</dbReference>
<dbReference type="InterPro" id="IPR051450">
    <property type="entry name" value="Gfo/Idh/MocA_Oxidoreductases"/>
</dbReference>
<proteinExistence type="predicted"/>
<dbReference type="SUPFAM" id="SSF51735">
    <property type="entry name" value="NAD(P)-binding Rossmann-fold domains"/>
    <property type="match status" value="1"/>
</dbReference>